<comment type="caution">
    <text evidence="3">The sequence shown here is derived from an EMBL/GenBank/DDBJ whole genome shotgun (WGS) entry which is preliminary data.</text>
</comment>
<proteinExistence type="predicted"/>
<evidence type="ECO:0000256" key="1">
    <source>
        <dbReference type="ARBA" id="ARBA00022741"/>
    </source>
</evidence>
<dbReference type="Gene3D" id="1.10.510.10">
    <property type="entry name" value="Transferase(Phosphotransferase) domain 1"/>
    <property type="match status" value="1"/>
</dbReference>
<dbReference type="PANTHER" id="PTHR27005">
    <property type="entry name" value="WALL-ASSOCIATED RECEPTOR KINASE-LIKE 21"/>
    <property type="match status" value="1"/>
</dbReference>
<keyword evidence="1" id="KW-0547">Nucleotide-binding</keyword>
<sequence>MADYFVSSVHNNHLFQILDHHVLQEGNFEQLQKTAELVKNCLKLHREDRPTMKEVTIELEGLRKLTGISLSNQNGQGDNDHDEFSYFYTVPVDSYENTPNSDSSCILHPTYSPAVGRVTKGTVEESHVWHRNQARPKTCFIMCLTLQQ</sequence>
<name>A0AAN8T609_SOLBU</name>
<dbReference type="InterPro" id="IPR045274">
    <property type="entry name" value="WAK-like"/>
</dbReference>
<keyword evidence="2" id="KW-0067">ATP-binding</keyword>
<protein>
    <submittedName>
        <fullName evidence="3">Uncharacterized protein</fullName>
    </submittedName>
</protein>
<dbReference type="Proteomes" id="UP001371456">
    <property type="component" value="Unassembled WGS sequence"/>
</dbReference>
<dbReference type="GO" id="GO:0005524">
    <property type="term" value="F:ATP binding"/>
    <property type="evidence" value="ECO:0007669"/>
    <property type="project" value="UniProtKB-KW"/>
</dbReference>
<dbReference type="GO" id="GO:0007166">
    <property type="term" value="P:cell surface receptor signaling pathway"/>
    <property type="evidence" value="ECO:0007669"/>
    <property type="project" value="InterPro"/>
</dbReference>
<evidence type="ECO:0000313" key="3">
    <source>
        <dbReference type="EMBL" id="KAK6778343.1"/>
    </source>
</evidence>
<dbReference type="AlphaFoldDB" id="A0AAN8T609"/>
<dbReference type="GO" id="GO:0005886">
    <property type="term" value="C:plasma membrane"/>
    <property type="evidence" value="ECO:0007669"/>
    <property type="project" value="TreeGrafter"/>
</dbReference>
<reference evidence="3 4" key="1">
    <citation type="submission" date="2024-02" db="EMBL/GenBank/DDBJ databases">
        <title>de novo genome assembly of Solanum bulbocastanum strain 11H21.</title>
        <authorList>
            <person name="Hosaka A.J."/>
        </authorList>
    </citation>
    <scope>NUCLEOTIDE SEQUENCE [LARGE SCALE GENOMIC DNA]</scope>
    <source>
        <tissue evidence="3">Young leaves</tissue>
    </source>
</reference>
<dbReference type="PANTHER" id="PTHR27005:SF455">
    <property type="entry name" value="WALL-ASSOCIATED RECEPTOR KINASE 5-LIKE"/>
    <property type="match status" value="1"/>
</dbReference>
<accession>A0AAN8T609</accession>
<organism evidence="3 4">
    <name type="scientific">Solanum bulbocastanum</name>
    <name type="common">Wild potato</name>
    <dbReference type="NCBI Taxonomy" id="147425"/>
    <lineage>
        <taxon>Eukaryota</taxon>
        <taxon>Viridiplantae</taxon>
        <taxon>Streptophyta</taxon>
        <taxon>Embryophyta</taxon>
        <taxon>Tracheophyta</taxon>
        <taxon>Spermatophyta</taxon>
        <taxon>Magnoliopsida</taxon>
        <taxon>eudicotyledons</taxon>
        <taxon>Gunneridae</taxon>
        <taxon>Pentapetalae</taxon>
        <taxon>asterids</taxon>
        <taxon>lamiids</taxon>
        <taxon>Solanales</taxon>
        <taxon>Solanaceae</taxon>
        <taxon>Solanoideae</taxon>
        <taxon>Solaneae</taxon>
        <taxon>Solanum</taxon>
    </lineage>
</organism>
<dbReference type="EMBL" id="JBANQN010000010">
    <property type="protein sequence ID" value="KAK6778343.1"/>
    <property type="molecule type" value="Genomic_DNA"/>
</dbReference>
<dbReference type="GO" id="GO:0004674">
    <property type="term" value="F:protein serine/threonine kinase activity"/>
    <property type="evidence" value="ECO:0007669"/>
    <property type="project" value="TreeGrafter"/>
</dbReference>
<evidence type="ECO:0000313" key="4">
    <source>
        <dbReference type="Proteomes" id="UP001371456"/>
    </source>
</evidence>
<evidence type="ECO:0000256" key="2">
    <source>
        <dbReference type="ARBA" id="ARBA00022840"/>
    </source>
</evidence>
<keyword evidence="4" id="KW-1185">Reference proteome</keyword>
<gene>
    <name evidence="3" type="ORF">RDI58_025061</name>
</gene>